<evidence type="ECO:0000313" key="14">
    <source>
        <dbReference type="EMBL" id="MVN92408.1"/>
    </source>
</evidence>
<keyword evidence="3" id="KW-0997">Cell inner membrane</keyword>
<dbReference type="InterPro" id="IPR052029">
    <property type="entry name" value="PpiD_chaperone"/>
</dbReference>
<reference evidence="14 15" key="1">
    <citation type="submission" date="2019-12" db="EMBL/GenBank/DDBJ databases">
        <title>Mucilaginibacter sp. HME9299 genome sequencing and assembly.</title>
        <authorList>
            <person name="Kang H."/>
            <person name="Kim H."/>
            <person name="Joh K."/>
        </authorList>
    </citation>
    <scope>NUCLEOTIDE SEQUENCE [LARGE SCALE GENOMIC DNA]</scope>
    <source>
        <strain evidence="14 15">HME9299</strain>
    </source>
</reference>
<evidence type="ECO:0000256" key="5">
    <source>
        <dbReference type="ARBA" id="ARBA00022989"/>
    </source>
</evidence>
<evidence type="ECO:0000313" key="15">
    <source>
        <dbReference type="Proteomes" id="UP000434850"/>
    </source>
</evidence>
<gene>
    <name evidence="14" type="ORF">GO816_14825</name>
</gene>
<evidence type="ECO:0000256" key="3">
    <source>
        <dbReference type="ARBA" id="ARBA00022519"/>
    </source>
</evidence>
<evidence type="ECO:0000259" key="13">
    <source>
        <dbReference type="PROSITE" id="PS50198"/>
    </source>
</evidence>
<keyword evidence="7" id="KW-0143">Chaperone</keyword>
<dbReference type="GO" id="GO:0003755">
    <property type="term" value="F:peptidyl-prolyl cis-trans isomerase activity"/>
    <property type="evidence" value="ECO:0007669"/>
    <property type="project" value="UniProtKB-KW"/>
</dbReference>
<dbReference type="AlphaFoldDB" id="A0A6I4IFA2"/>
<evidence type="ECO:0000256" key="7">
    <source>
        <dbReference type="ARBA" id="ARBA00023186"/>
    </source>
</evidence>
<evidence type="ECO:0000256" key="12">
    <source>
        <dbReference type="SAM" id="Phobius"/>
    </source>
</evidence>
<keyword evidence="6 12" id="KW-0472">Membrane</keyword>
<evidence type="ECO:0000256" key="4">
    <source>
        <dbReference type="ARBA" id="ARBA00022692"/>
    </source>
</evidence>
<organism evidence="14 15">
    <name type="scientific">Mucilaginibacter aquatilis</name>
    <dbReference type="NCBI Taxonomy" id="1517760"/>
    <lineage>
        <taxon>Bacteria</taxon>
        <taxon>Pseudomonadati</taxon>
        <taxon>Bacteroidota</taxon>
        <taxon>Sphingobacteriia</taxon>
        <taxon>Sphingobacteriales</taxon>
        <taxon>Sphingobacteriaceae</taxon>
        <taxon>Mucilaginibacter</taxon>
    </lineage>
</organism>
<keyword evidence="5 12" id="KW-1133">Transmembrane helix</keyword>
<dbReference type="InterPro" id="IPR000297">
    <property type="entry name" value="PPIase_PpiC"/>
</dbReference>
<keyword evidence="4 12" id="KW-0812">Transmembrane</keyword>
<name>A0A6I4IFA2_9SPHI</name>
<evidence type="ECO:0000256" key="11">
    <source>
        <dbReference type="PROSITE-ProRule" id="PRU00278"/>
    </source>
</evidence>
<dbReference type="Gene3D" id="1.10.4030.10">
    <property type="entry name" value="Porin chaperone SurA, peptide-binding domain"/>
    <property type="match status" value="1"/>
</dbReference>
<sequence length="704" mass="76705">MGIMSFLRERMGTILVVIIGVALFAFIAGEVITYGRSFMSGDRNTLGEVAGEKIAYEQYMDKVKQNTEMFMQQSGQSSITPQITDYVQENSWNQAVGQIILKKELEKLAIVVGTDETKSMVSGNNVSPQIAQYFTDQKTGQLNRQALNNFLSQMQSAKPNDPMIQQWNALVASLIEGKRSEKYFSLVSNGLYVNSLEAQDSYEAKNKLAKFTYVELPYSSLADNKVNITDNDYQAYYDEHKGQFKNTQELRSFEYVSFNASPSKEDTAAIKTQVEKLIPEFKASTNDSLFVQVNSEDKAPLAYQRKGQLEPQLDSVMFTAAPGFVYGPYVANGSYRIAKLVDSRVGPDSVSARHILISAATAGGIDKARANADSLKKLIEGGRPFAELAKNFSEDKQSGEKGGDLGTFGRGAMVPSFEEAAFNGKAGDLKIVESQFGVHLINVLSQKGSSKVVKVATVDKPLVASNKTQSGAYSKAQAFLGSVSKDNFGAEAKKQGFAVRNADDVTGTASALPGLDNARELVKWAFNKAEKGDLVDQVYTLGDQYVVAHLTKVKEEGTLSLADVKDQIKPEVLLQVKAKQLSSKLSSALNGASNIAQVAQKAGAKAVPVENIVFANPVIPGLSLEYKVIGTVFGMQPNKISKPIDGSHGVYVVSLNSFQNPPALTNTVREKQQLSQAITQQATGRLIEALKDKANVKDYRYKFL</sequence>
<dbReference type="GO" id="GO:0005886">
    <property type="term" value="C:plasma membrane"/>
    <property type="evidence" value="ECO:0007669"/>
    <property type="project" value="UniProtKB-SubCell"/>
</dbReference>
<evidence type="ECO:0000256" key="8">
    <source>
        <dbReference type="ARBA" id="ARBA00038408"/>
    </source>
</evidence>
<dbReference type="PROSITE" id="PS50198">
    <property type="entry name" value="PPIC_PPIASE_2"/>
    <property type="match status" value="1"/>
</dbReference>
<dbReference type="SUPFAM" id="SSF109998">
    <property type="entry name" value="Triger factor/SurA peptide-binding domain-like"/>
    <property type="match status" value="1"/>
</dbReference>
<dbReference type="Pfam" id="PF13616">
    <property type="entry name" value="Rotamase_3"/>
    <property type="match status" value="1"/>
</dbReference>
<dbReference type="Gene3D" id="3.10.50.40">
    <property type="match status" value="1"/>
</dbReference>
<accession>A0A6I4IFA2</accession>
<evidence type="ECO:0000256" key="10">
    <source>
        <dbReference type="ARBA" id="ARBA00042775"/>
    </source>
</evidence>
<keyword evidence="2" id="KW-1003">Cell membrane</keyword>
<keyword evidence="11" id="KW-0697">Rotamase</keyword>
<keyword evidence="11 14" id="KW-0413">Isomerase</keyword>
<feature type="transmembrane region" description="Helical" evidence="12">
    <location>
        <begin position="12"/>
        <end position="35"/>
    </location>
</feature>
<evidence type="ECO:0000256" key="2">
    <source>
        <dbReference type="ARBA" id="ARBA00022475"/>
    </source>
</evidence>
<comment type="caution">
    <text evidence="14">The sequence shown here is derived from an EMBL/GenBank/DDBJ whole genome shotgun (WGS) entry which is preliminary data.</text>
</comment>
<dbReference type="InterPro" id="IPR027304">
    <property type="entry name" value="Trigger_fact/SurA_dom_sf"/>
</dbReference>
<evidence type="ECO:0000256" key="6">
    <source>
        <dbReference type="ARBA" id="ARBA00023136"/>
    </source>
</evidence>
<proteinExistence type="inferred from homology"/>
<evidence type="ECO:0000256" key="9">
    <source>
        <dbReference type="ARBA" id="ARBA00040743"/>
    </source>
</evidence>
<protein>
    <recommendedName>
        <fullName evidence="9">Periplasmic chaperone PpiD</fullName>
    </recommendedName>
    <alternativeName>
        <fullName evidence="10">Periplasmic folding chaperone</fullName>
    </alternativeName>
</protein>
<dbReference type="InterPro" id="IPR046357">
    <property type="entry name" value="PPIase_dom_sf"/>
</dbReference>
<dbReference type="PROSITE" id="PS01096">
    <property type="entry name" value="PPIC_PPIASE_1"/>
    <property type="match status" value="1"/>
</dbReference>
<dbReference type="EMBL" id="WQLA01000006">
    <property type="protein sequence ID" value="MVN92408.1"/>
    <property type="molecule type" value="Genomic_DNA"/>
</dbReference>
<dbReference type="OrthoDB" id="9812372at2"/>
<dbReference type="PANTHER" id="PTHR47529:SF1">
    <property type="entry name" value="PERIPLASMIC CHAPERONE PPID"/>
    <property type="match status" value="1"/>
</dbReference>
<evidence type="ECO:0000256" key="1">
    <source>
        <dbReference type="ARBA" id="ARBA00004382"/>
    </source>
</evidence>
<comment type="similarity">
    <text evidence="8">Belongs to the PpiD chaperone family.</text>
</comment>
<feature type="domain" description="PpiC" evidence="13">
    <location>
        <begin position="347"/>
        <end position="445"/>
    </location>
</feature>
<dbReference type="InterPro" id="IPR023058">
    <property type="entry name" value="PPIase_PpiC_CS"/>
</dbReference>
<dbReference type="Pfam" id="PF13623">
    <property type="entry name" value="SurA_N_2"/>
    <property type="match status" value="1"/>
</dbReference>
<dbReference type="Proteomes" id="UP000434850">
    <property type="component" value="Unassembled WGS sequence"/>
</dbReference>
<comment type="subcellular location">
    <subcellularLocation>
        <location evidence="1">Cell inner membrane</location>
        <topology evidence="1">Single-pass type II membrane protein</topology>
        <orientation evidence="1">Periplasmic side</orientation>
    </subcellularLocation>
</comment>
<keyword evidence="15" id="KW-1185">Reference proteome</keyword>
<dbReference type="SUPFAM" id="SSF54534">
    <property type="entry name" value="FKBP-like"/>
    <property type="match status" value="1"/>
</dbReference>
<dbReference type="PANTHER" id="PTHR47529">
    <property type="entry name" value="PEPTIDYL-PROLYL CIS-TRANS ISOMERASE D"/>
    <property type="match status" value="1"/>
</dbReference>